<dbReference type="GO" id="GO:0005656">
    <property type="term" value="C:nuclear pre-replicative complex"/>
    <property type="evidence" value="ECO:0007669"/>
    <property type="project" value="TreeGrafter"/>
</dbReference>
<dbReference type="PANTHER" id="PTHR12748:SF0">
    <property type="entry name" value="ORIGIN RECOGNITION COMPLEX SUBUNIT 3"/>
    <property type="match status" value="1"/>
</dbReference>
<sequence length="524" mass="58408">MEEDRYQSLSKGVFVIPFQPEPDDNEAGPSRPHVRPLKKLYASALEHYERAYSEYNDERTSEQLDDISDWIERCSVEPLLKMKNPIYRLEVGLLQNTSPSIPSLLHTIGTSTCTLHGRDVSDLNAGLKAIAIGFMGETNAPAKKTGRTGIEEVERWYKARKNKPQFLLHIQEAQLISSLVLGELMYIFSIHPSLPIRLLLSVPSITHFLSTWTPLEPSSIAISILSSSGGKKRDNGVEAILRASDTAPLKISYELADEIRSEEAKSGGGPMLVLKAIKWLLLHHSVDSPLSQLASTSDPEQLKRVQALVNAVMRRPKDPSIPGRDLFEITINNDLSSVLNPAPRTSILHALSDCSDYVTPAIVSEERERSSSPSPMKNTLKKRKPSSEEGARSSKRKRADTVEDDDEPAEKGKGEELKELQMLYELWRSAGKSVNLWDWLEGFSGVMSERPQVQQEKDDAEDDGERKKEGEEGDGGVGLHDEENEARLHAIFIRFVEEARMIGLIRARGKGRKADEVVKGIGFV</sequence>
<name>A0AAX4K9K6_9TREE</name>
<reference evidence="3 4" key="1">
    <citation type="submission" date="2024-01" db="EMBL/GenBank/DDBJ databases">
        <title>Comparative genomics of Cryptococcus and Kwoniella reveals pathogenesis evolution and contrasting modes of karyotype evolution via chromosome fusion or intercentromeric recombination.</title>
        <authorList>
            <person name="Coelho M.A."/>
            <person name="David-Palma M."/>
            <person name="Shea T."/>
            <person name="Bowers K."/>
            <person name="McGinley-Smith S."/>
            <person name="Mohammad A.W."/>
            <person name="Gnirke A."/>
            <person name="Yurkov A.M."/>
            <person name="Nowrousian M."/>
            <person name="Sun S."/>
            <person name="Cuomo C.A."/>
            <person name="Heitman J."/>
        </authorList>
    </citation>
    <scope>NUCLEOTIDE SEQUENCE [LARGE SCALE GENOMIC DNA]</scope>
    <source>
        <strain evidence="3 4">PYCC6329</strain>
    </source>
</reference>
<dbReference type="EMBL" id="CP144089">
    <property type="protein sequence ID" value="WWD03062.1"/>
    <property type="molecule type" value="Genomic_DNA"/>
</dbReference>
<dbReference type="GO" id="GO:0003688">
    <property type="term" value="F:DNA replication origin binding"/>
    <property type="evidence" value="ECO:0007669"/>
    <property type="project" value="TreeGrafter"/>
</dbReference>
<organism evidence="3 4">
    <name type="scientific">Kwoniella europaea PYCC6329</name>
    <dbReference type="NCBI Taxonomy" id="1423913"/>
    <lineage>
        <taxon>Eukaryota</taxon>
        <taxon>Fungi</taxon>
        <taxon>Dikarya</taxon>
        <taxon>Basidiomycota</taxon>
        <taxon>Agaricomycotina</taxon>
        <taxon>Tremellomycetes</taxon>
        <taxon>Tremellales</taxon>
        <taxon>Cryptococcaceae</taxon>
        <taxon>Kwoniella</taxon>
    </lineage>
</organism>
<evidence type="ECO:0000313" key="3">
    <source>
        <dbReference type="EMBL" id="WWD03062.1"/>
    </source>
</evidence>
<protein>
    <recommendedName>
        <fullName evidence="2">Origin recognition complex subunit 3 winged helix C-terminal domain-containing protein</fullName>
    </recommendedName>
</protein>
<dbReference type="Proteomes" id="UP001358614">
    <property type="component" value="Chromosome 1"/>
</dbReference>
<dbReference type="GO" id="GO:0031261">
    <property type="term" value="C:DNA replication preinitiation complex"/>
    <property type="evidence" value="ECO:0007669"/>
    <property type="project" value="TreeGrafter"/>
</dbReference>
<dbReference type="GO" id="GO:0005664">
    <property type="term" value="C:nuclear origin of replication recognition complex"/>
    <property type="evidence" value="ECO:0007669"/>
    <property type="project" value="InterPro"/>
</dbReference>
<dbReference type="PANTHER" id="PTHR12748">
    <property type="entry name" value="ORIGIN RECOGNITION COMPLEX SUBUNIT 3"/>
    <property type="match status" value="1"/>
</dbReference>
<accession>A0AAX4K9K6</accession>
<evidence type="ECO:0000313" key="4">
    <source>
        <dbReference type="Proteomes" id="UP001358614"/>
    </source>
</evidence>
<dbReference type="KEGG" id="ker:91099911"/>
<feature type="region of interest" description="Disordered" evidence="1">
    <location>
        <begin position="364"/>
        <end position="414"/>
    </location>
</feature>
<proteinExistence type="predicted"/>
<dbReference type="GeneID" id="91099911"/>
<feature type="region of interest" description="Disordered" evidence="1">
    <location>
        <begin position="448"/>
        <end position="482"/>
    </location>
</feature>
<evidence type="ECO:0000256" key="1">
    <source>
        <dbReference type="SAM" id="MobiDB-lite"/>
    </source>
</evidence>
<dbReference type="InterPro" id="IPR040855">
    <property type="entry name" value="ORC_WH_C"/>
</dbReference>
<evidence type="ECO:0000259" key="2">
    <source>
        <dbReference type="Pfam" id="PF18137"/>
    </source>
</evidence>
<dbReference type="RefSeq" id="XP_066081029.1">
    <property type="nucleotide sequence ID" value="XM_066224932.1"/>
</dbReference>
<feature type="domain" description="Origin recognition complex subunit 3 winged helix C-terminal" evidence="2">
    <location>
        <begin position="344"/>
        <end position="520"/>
    </location>
</feature>
<dbReference type="InterPro" id="IPR020795">
    <property type="entry name" value="ORC3"/>
</dbReference>
<dbReference type="GO" id="GO:0006270">
    <property type="term" value="P:DNA replication initiation"/>
    <property type="evidence" value="ECO:0007669"/>
    <property type="project" value="TreeGrafter"/>
</dbReference>
<dbReference type="Pfam" id="PF18137">
    <property type="entry name" value="WHD_ORC"/>
    <property type="match status" value="1"/>
</dbReference>
<keyword evidence="4" id="KW-1185">Reference proteome</keyword>
<dbReference type="AlphaFoldDB" id="A0AAX4K9K6"/>
<gene>
    <name evidence="3" type="ORF">V865_001107</name>
</gene>